<accession>A0A7X5V510</accession>
<evidence type="ECO:0008006" key="3">
    <source>
        <dbReference type="Google" id="ProtNLM"/>
    </source>
</evidence>
<keyword evidence="2" id="KW-1185">Reference proteome</keyword>
<evidence type="ECO:0000313" key="2">
    <source>
        <dbReference type="Proteomes" id="UP000555407"/>
    </source>
</evidence>
<dbReference type="AlphaFoldDB" id="A0A7X5V510"/>
<dbReference type="EMBL" id="JAASRO010000001">
    <property type="protein sequence ID" value="NIK54745.1"/>
    <property type="molecule type" value="Genomic_DNA"/>
</dbReference>
<organism evidence="1 2">
    <name type="scientific">Kribbella shirazensis</name>
    <dbReference type="NCBI Taxonomy" id="1105143"/>
    <lineage>
        <taxon>Bacteria</taxon>
        <taxon>Bacillati</taxon>
        <taxon>Actinomycetota</taxon>
        <taxon>Actinomycetes</taxon>
        <taxon>Propionibacteriales</taxon>
        <taxon>Kribbellaceae</taxon>
        <taxon>Kribbella</taxon>
    </lineage>
</organism>
<protein>
    <recommendedName>
        <fullName evidence="3">BON domain-containing protein</fullName>
    </recommendedName>
</protein>
<evidence type="ECO:0000313" key="1">
    <source>
        <dbReference type="EMBL" id="NIK54745.1"/>
    </source>
</evidence>
<name>A0A7X5V510_9ACTN</name>
<dbReference type="RefSeq" id="WP_167203513.1">
    <property type="nucleotide sequence ID" value="NZ_JAASRO010000001.1"/>
</dbReference>
<proteinExistence type="predicted"/>
<sequence length="64" mass="7198">MYELRVAGRLDPRWSSWFADFTLVPDPDGTTVLRGAITDQSELHGVLARIRDLGLTLISVERVD</sequence>
<gene>
    <name evidence="1" type="ORF">BJY22_000462</name>
</gene>
<reference evidence="1 2" key="1">
    <citation type="submission" date="2020-03" db="EMBL/GenBank/DDBJ databases">
        <title>Sequencing the genomes of 1000 actinobacteria strains.</title>
        <authorList>
            <person name="Klenk H.-P."/>
        </authorList>
    </citation>
    <scope>NUCLEOTIDE SEQUENCE [LARGE SCALE GENOMIC DNA]</scope>
    <source>
        <strain evidence="1 2">DSM 45490</strain>
    </source>
</reference>
<comment type="caution">
    <text evidence="1">The sequence shown here is derived from an EMBL/GenBank/DDBJ whole genome shotgun (WGS) entry which is preliminary data.</text>
</comment>
<dbReference type="Proteomes" id="UP000555407">
    <property type="component" value="Unassembled WGS sequence"/>
</dbReference>